<dbReference type="Proteomes" id="UP000664203">
    <property type="component" value="Unassembled WGS sequence"/>
</dbReference>
<dbReference type="CDD" id="cd05227">
    <property type="entry name" value="AR_SDR_e"/>
    <property type="match status" value="1"/>
</dbReference>
<evidence type="ECO:0000259" key="3">
    <source>
        <dbReference type="Pfam" id="PF01370"/>
    </source>
</evidence>
<name>A0A8H3JAQ2_9LECA</name>
<evidence type="ECO:0000256" key="2">
    <source>
        <dbReference type="ARBA" id="ARBA00023445"/>
    </source>
</evidence>
<dbReference type="Gene3D" id="3.40.50.720">
    <property type="entry name" value="NAD(P)-binding Rossmann-like Domain"/>
    <property type="match status" value="1"/>
</dbReference>
<gene>
    <name evidence="4" type="primary">GRE2_2</name>
    <name evidence="4" type="ORF">ALECFALPRED_001578</name>
</gene>
<dbReference type="FunFam" id="3.40.50.720:FF:000191">
    <property type="entry name" value="Methylglyoxal reductase (NADPH-dependent)"/>
    <property type="match status" value="1"/>
</dbReference>
<comment type="caution">
    <text evidence="4">The sequence shown here is derived from an EMBL/GenBank/DDBJ whole genome shotgun (WGS) entry which is preliminary data.</text>
</comment>
<accession>A0A8H3JAQ2</accession>
<feature type="domain" description="NAD-dependent epimerase/dehydratase" evidence="3">
    <location>
        <begin position="23"/>
        <end position="277"/>
    </location>
</feature>
<comment type="similarity">
    <text evidence="2">Belongs to the NAD(P)-dependent epimerase/dehydratase family. Dihydroflavonol-4-reductase subfamily.</text>
</comment>
<dbReference type="OrthoDB" id="2735536at2759"/>
<evidence type="ECO:0000313" key="4">
    <source>
        <dbReference type="EMBL" id="CAF9943856.1"/>
    </source>
</evidence>
<dbReference type="GO" id="GO:0016616">
    <property type="term" value="F:oxidoreductase activity, acting on the CH-OH group of donors, NAD or NADP as acceptor"/>
    <property type="evidence" value="ECO:0007669"/>
    <property type="project" value="TreeGrafter"/>
</dbReference>
<keyword evidence="1" id="KW-0560">Oxidoreductase</keyword>
<sequence length="355" mass="38187">MSSIVDKVSELTGSSKPKSSQLILVTGASGFVAAHVLNSLFKEGYKVRGTVRSEATANKVRKTHGHHLKGDDSRLTFAIVPDIAAPGAFDESVKGVDGVFHTASPFVMQVEDNVRDLLDPAVKGTTSILEAVEKNAPQVKRVVVTSSFAAIGDPMKGARPGYTYSEKDWNPVTYEEAKNGPGVIAYCASKTFAEQAAYDFVKEKKPNFDVATICPPMIYGPLEHGASLESLNTSSADIYRLMNGSSKEPGPTSIPCFADVRDVGEAHVKAYESKEGGRYFISTSTFSYPQVCEIIKKALPSHASKVPDCSTTEEVETFTIDNEHAQKALGIHFTSLEKTITDTVKSLAKLEQAAA</sequence>
<organism evidence="4 5">
    <name type="scientific">Alectoria fallacina</name>
    <dbReference type="NCBI Taxonomy" id="1903189"/>
    <lineage>
        <taxon>Eukaryota</taxon>
        <taxon>Fungi</taxon>
        <taxon>Dikarya</taxon>
        <taxon>Ascomycota</taxon>
        <taxon>Pezizomycotina</taxon>
        <taxon>Lecanoromycetes</taxon>
        <taxon>OSLEUM clade</taxon>
        <taxon>Lecanoromycetidae</taxon>
        <taxon>Lecanorales</taxon>
        <taxon>Lecanorineae</taxon>
        <taxon>Parmeliaceae</taxon>
        <taxon>Alectoria</taxon>
    </lineage>
</organism>
<protein>
    <submittedName>
        <fullName evidence="4">Methylglyoxal reductase (NADPH-dependent) gre2</fullName>
    </submittedName>
</protein>
<dbReference type="AlphaFoldDB" id="A0A8H3JAQ2"/>
<dbReference type="Pfam" id="PF01370">
    <property type="entry name" value="Epimerase"/>
    <property type="match status" value="1"/>
</dbReference>
<dbReference type="PANTHER" id="PTHR10366">
    <property type="entry name" value="NAD DEPENDENT EPIMERASE/DEHYDRATASE"/>
    <property type="match status" value="1"/>
</dbReference>
<dbReference type="PANTHER" id="PTHR10366:SF564">
    <property type="entry name" value="STEROL-4-ALPHA-CARBOXYLATE 3-DEHYDROGENASE, DECARBOXYLATING"/>
    <property type="match status" value="1"/>
</dbReference>
<keyword evidence="5" id="KW-1185">Reference proteome</keyword>
<dbReference type="EMBL" id="CAJPDR010001370">
    <property type="protein sequence ID" value="CAF9943856.1"/>
    <property type="molecule type" value="Genomic_DNA"/>
</dbReference>
<evidence type="ECO:0000313" key="5">
    <source>
        <dbReference type="Proteomes" id="UP000664203"/>
    </source>
</evidence>
<dbReference type="SUPFAM" id="SSF51735">
    <property type="entry name" value="NAD(P)-binding Rossmann-fold domains"/>
    <property type="match status" value="1"/>
</dbReference>
<evidence type="ECO:0000256" key="1">
    <source>
        <dbReference type="ARBA" id="ARBA00023002"/>
    </source>
</evidence>
<dbReference type="InterPro" id="IPR036291">
    <property type="entry name" value="NAD(P)-bd_dom_sf"/>
</dbReference>
<dbReference type="InterPro" id="IPR001509">
    <property type="entry name" value="Epimerase_deHydtase"/>
</dbReference>
<proteinExistence type="inferred from homology"/>
<dbReference type="InterPro" id="IPR050425">
    <property type="entry name" value="NAD(P)_dehydrat-like"/>
</dbReference>
<reference evidence="4" key="1">
    <citation type="submission" date="2021-03" db="EMBL/GenBank/DDBJ databases">
        <authorList>
            <person name="Tagirdzhanova G."/>
        </authorList>
    </citation>
    <scope>NUCLEOTIDE SEQUENCE</scope>
</reference>